<proteinExistence type="predicted"/>
<evidence type="ECO:0000259" key="2">
    <source>
        <dbReference type="Pfam" id="PF26347"/>
    </source>
</evidence>
<keyword evidence="1" id="KW-0472">Membrane</keyword>
<dbReference type="Pfam" id="PF26347">
    <property type="entry name" value="YtrI_sporulation"/>
    <property type="match status" value="1"/>
</dbReference>
<sequence length="166" mass="19010">MRIPPFERYPGLVRGAGILILGAIIGVAVYHSIYLSNYNTLVRLNGQLREQLEQTTKDIDKLNKFKNQHTVIKSIVPYIEEENGNPINELAQTELKKRLKEDLSVFIGQSIYKIDENASFARKLLKNKVYASVRGTDYIVSIRTMLVVDNVLQVWVHVEPYQRPPA</sequence>
<reference evidence="3 4" key="1">
    <citation type="submission" date="2010-07" db="EMBL/GenBank/DDBJ databases">
        <title>The draft genome of Paenibacillus curdlanolyticus YK9.</title>
        <authorList>
            <consortium name="US DOE Joint Genome Institute (JGI-PGF)"/>
            <person name="Lucas S."/>
            <person name="Copeland A."/>
            <person name="Lapidus A."/>
            <person name="Cheng J.-F."/>
            <person name="Bruce D."/>
            <person name="Goodwin L."/>
            <person name="Pitluck S."/>
            <person name="Land M.L."/>
            <person name="Hauser L."/>
            <person name="Chang Y.-J."/>
            <person name="Jeffries C."/>
            <person name="Anderson I.J."/>
            <person name="Johnson E."/>
            <person name="Loganathan U."/>
            <person name="Mulhopadhyay B."/>
            <person name="Kyrpides N."/>
            <person name="Woyke T.J."/>
        </authorList>
    </citation>
    <scope>NUCLEOTIDE SEQUENCE [LARGE SCALE GENOMIC DNA]</scope>
    <source>
        <strain evidence="3 4">YK9</strain>
    </source>
</reference>
<keyword evidence="4" id="KW-1185">Reference proteome</keyword>
<gene>
    <name evidence="3" type="ORF">PaecuDRAFT_3202</name>
</gene>
<dbReference type="AlphaFoldDB" id="E0IC13"/>
<dbReference type="RefSeq" id="WP_006039190.1">
    <property type="nucleotide sequence ID" value="NZ_AEDD01000008.1"/>
</dbReference>
<evidence type="ECO:0000256" key="1">
    <source>
        <dbReference type="SAM" id="Phobius"/>
    </source>
</evidence>
<keyword evidence="1" id="KW-0812">Transmembrane</keyword>
<dbReference type="eggNOG" id="ENOG5031KY3">
    <property type="taxonomic scope" value="Bacteria"/>
</dbReference>
<dbReference type="EMBL" id="AEDD01000008">
    <property type="protein sequence ID" value="EFM10243.1"/>
    <property type="molecule type" value="Genomic_DNA"/>
</dbReference>
<name>E0IC13_9BACL</name>
<dbReference type="OrthoDB" id="2655161at2"/>
<dbReference type="InterPro" id="IPR058620">
    <property type="entry name" value="YtrI_C"/>
</dbReference>
<feature type="domain" description="Sporulation membrane protein YtrI C-terminal" evidence="2">
    <location>
        <begin position="74"/>
        <end position="158"/>
    </location>
</feature>
<evidence type="ECO:0000313" key="4">
    <source>
        <dbReference type="Proteomes" id="UP000005387"/>
    </source>
</evidence>
<feature type="transmembrane region" description="Helical" evidence="1">
    <location>
        <begin position="12"/>
        <end position="33"/>
    </location>
</feature>
<dbReference type="STRING" id="717606.PaecuDRAFT_3202"/>
<organism evidence="3 4">
    <name type="scientific">Paenibacillus curdlanolyticus YK9</name>
    <dbReference type="NCBI Taxonomy" id="717606"/>
    <lineage>
        <taxon>Bacteria</taxon>
        <taxon>Bacillati</taxon>
        <taxon>Bacillota</taxon>
        <taxon>Bacilli</taxon>
        <taxon>Bacillales</taxon>
        <taxon>Paenibacillaceae</taxon>
        <taxon>Paenibacillus</taxon>
    </lineage>
</organism>
<keyword evidence="1" id="KW-1133">Transmembrane helix</keyword>
<accession>E0IC13</accession>
<evidence type="ECO:0000313" key="3">
    <source>
        <dbReference type="EMBL" id="EFM10243.1"/>
    </source>
</evidence>
<protein>
    <recommendedName>
        <fullName evidence="2">Sporulation membrane protein YtrI C-terminal domain-containing protein</fullName>
    </recommendedName>
</protein>
<dbReference type="Proteomes" id="UP000005387">
    <property type="component" value="Unassembled WGS sequence"/>
</dbReference>